<keyword evidence="3" id="KW-0732">Signal</keyword>
<dbReference type="SUPFAM" id="SSF51445">
    <property type="entry name" value="(Trans)glycosidases"/>
    <property type="match status" value="1"/>
</dbReference>
<dbReference type="Pfam" id="PF00754">
    <property type="entry name" value="F5_F8_type_C"/>
    <property type="match status" value="1"/>
</dbReference>
<dbReference type="RefSeq" id="WP_185140888.1">
    <property type="nucleotide sequence ID" value="NZ_JACJVP010000001.1"/>
</dbReference>
<evidence type="ECO:0000256" key="5">
    <source>
        <dbReference type="ARBA" id="ARBA00023295"/>
    </source>
</evidence>
<dbReference type="GO" id="GO:0004560">
    <property type="term" value="F:alpha-L-fucosidase activity"/>
    <property type="evidence" value="ECO:0007669"/>
    <property type="project" value="InterPro"/>
</dbReference>
<evidence type="ECO:0000256" key="3">
    <source>
        <dbReference type="ARBA" id="ARBA00022729"/>
    </source>
</evidence>
<dbReference type="Proteomes" id="UP000547209">
    <property type="component" value="Unassembled WGS sequence"/>
</dbReference>
<name>A0A7X0RL48_9BACL</name>
<feature type="domain" description="F5/8 type C" evidence="6">
    <location>
        <begin position="328"/>
        <end position="461"/>
    </location>
</feature>
<comment type="similarity">
    <text evidence="1">Belongs to the glycosyl hydrolase 29 family.</text>
</comment>
<evidence type="ECO:0000256" key="2">
    <source>
        <dbReference type="ARBA" id="ARBA00012662"/>
    </source>
</evidence>
<evidence type="ECO:0000256" key="4">
    <source>
        <dbReference type="ARBA" id="ARBA00022801"/>
    </source>
</evidence>
<dbReference type="SMART" id="SM00812">
    <property type="entry name" value="Alpha_L_fucos"/>
    <property type="match status" value="1"/>
</dbReference>
<dbReference type="InterPro" id="IPR000933">
    <property type="entry name" value="Glyco_hydro_29"/>
</dbReference>
<gene>
    <name evidence="7" type="ORF">H7C19_02155</name>
</gene>
<evidence type="ECO:0000256" key="1">
    <source>
        <dbReference type="ARBA" id="ARBA00007951"/>
    </source>
</evidence>
<protein>
    <recommendedName>
        <fullName evidence="2">alpha-L-fucosidase</fullName>
        <ecNumber evidence="2">3.2.1.51</ecNumber>
    </recommendedName>
</protein>
<organism evidence="7 8">
    <name type="scientific">Cohnella nanjingensis</name>
    <dbReference type="NCBI Taxonomy" id="1387779"/>
    <lineage>
        <taxon>Bacteria</taxon>
        <taxon>Bacillati</taxon>
        <taxon>Bacillota</taxon>
        <taxon>Bacilli</taxon>
        <taxon>Bacillales</taxon>
        <taxon>Paenibacillaceae</taxon>
        <taxon>Cohnella</taxon>
    </lineage>
</organism>
<evidence type="ECO:0000313" key="8">
    <source>
        <dbReference type="Proteomes" id="UP000547209"/>
    </source>
</evidence>
<dbReference type="Gene3D" id="3.20.20.80">
    <property type="entry name" value="Glycosidases"/>
    <property type="match status" value="1"/>
</dbReference>
<evidence type="ECO:0000259" key="6">
    <source>
        <dbReference type="PROSITE" id="PS50022"/>
    </source>
</evidence>
<dbReference type="InterPro" id="IPR017853">
    <property type="entry name" value="GH"/>
</dbReference>
<dbReference type="InterPro" id="IPR008979">
    <property type="entry name" value="Galactose-bd-like_sf"/>
</dbReference>
<dbReference type="FunFam" id="3.20.20.80:FF:000052">
    <property type="entry name" value="Putative alpha-L-fucosidase 1"/>
    <property type="match status" value="1"/>
</dbReference>
<proteinExistence type="inferred from homology"/>
<dbReference type="PROSITE" id="PS50022">
    <property type="entry name" value="FA58C_3"/>
    <property type="match status" value="1"/>
</dbReference>
<dbReference type="GO" id="GO:0016139">
    <property type="term" value="P:glycoside catabolic process"/>
    <property type="evidence" value="ECO:0007669"/>
    <property type="project" value="TreeGrafter"/>
</dbReference>
<dbReference type="Pfam" id="PF01120">
    <property type="entry name" value="Alpha_L_fucos"/>
    <property type="match status" value="1"/>
</dbReference>
<dbReference type="InterPro" id="IPR057739">
    <property type="entry name" value="Glyco_hydro_29_N"/>
</dbReference>
<dbReference type="GO" id="GO:0005764">
    <property type="term" value="C:lysosome"/>
    <property type="evidence" value="ECO:0007669"/>
    <property type="project" value="TreeGrafter"/>
</dbReference>
<dbReference type="InterPro" id="IPR000421">
    <property type="entry name" value="FA58C"/>
</dbReference>
<dbReference type="SUPFAM" id="SSF49785">
    <property type="entry name" value="Galactose-binding domain-like"/>
    <property type="match status" value="1"/>
</dbReference>
<dbReference type="EC" id="3.2.1.51" evidence="2"/>
<accession>A0A7X0RL48</accession>
<dbReference type="PANTHER" id="PTHR10030:SF37">
    <property type="entry name" value="ALPHA-L-FUCOSIDASE-RELATED"/>
    <property type="match status" value="1"/>
</dbReference>
<keyword evidence="4" id="KW-0378">Hydrolase</keyword>
<keyword evidence="5" id="KW-0326">Glycosidase</keyword>
<comment type="caution">
    <text evidence="7">The sequence shown here is derived from an EMBL/GenBank/DDBJ whole genome shotgun (WGS) entry which is preliminary data.</text>
</comment>
<dbReference type="AlphaFoldDB" id="A0A7X0RL48"/>
<reference evidence="7 8" key="1">
    <citation type="submission" date="2020-08" db="EMBL/GenBank/DDBJ databases">
        <title>Cohnella phylogeny.</title>
        <authorList>
            <person name="Dunlap C."/>
        </authorList>
    </citation>
    <scope>NUCLEOTIDE SEQUENCE [LARGE SCALE GENOMIC DNA]</scope>
    <source>
        <strain evidence="7 8">DSM 28246</strain>
    </source>
</reference>
<sequence>MDNVVSKAIAVKPSDRQVAWQEMEFYAFIHFTVNTFTDREWGQGDEDPEIFDPLALDAAQWVEVCRSAGMRGLILTCKHHDGFCLWPSDYTDHSVRNSPWRDGQGDLVREVADACRRGGLKFGVYLSPWDLHEPTYGDSPVYDAYFKNQLTELLTNYGDIFCVWFDGACGEGPNGKRQQYDWDGYYRLIRELQPNAVISVCGPDVRWCGNEAGHTRDSEWSVVPVSLKDNEKIQDRSQQVDDGEFAKRVGSQDEDLGSRAVLREAEELIWYPAEVNTSIRPGWFYHAAEDDRVKSLEELLSVYEKSVGGNATFLLNLPPDRRGRIHEADAERMSALGQAIRRTYTDNLAADATAIASEAMDEDHAPSRLFDGDRDTYWCPPPGVEQAVIEIELNDAKTFDRVVLMEPIRHGQRVERFKLEWKDGDDWRELYRGTVIGYKRICVFDPVSTRSVRLTISESRWCPSLSFVGVYFSEQTNEFRR</sequence>
<dbReference type="GO" id="GO:0006004">
    <property type="term" value="P:fucose metabolic process"/>
    <property type="evidence" value="ECO:0007669"/>
    <property type="project" value="TreeGrafter"/>
</dbReference>
<dbReference type="EMBL" id="JACJVP010000001">
    <property type="protein sequence ID" value="MBB6669482.1"/>
    <property type="molecule type" value="Genomic_DNA"/>
</dbReference>
<keyword evidence="8" id="KW-1185">Reference proteome</keyword>
<dbReference type="Gene3D" id="2.60.120.260">
    <property type="entry name" value="Galactose-binding domain-like"/>
    <property type="match status" value="1"/>
</dbReference>
<evidence type="ECO:0000313" key="7">
    <source>
        <dbReference type="EMBL" id="MBB6669482.1"/>
    </source>
</evidence>
<dbReference type="PANTHER" id="PTHR10030">
    <property type="entry name" value="ALPHA-L-FUCOSIDASE"/>
    <property type="match status" value="1"/>
</dbReference>